<dbReference type="EMBL" id="ACXX02000005">
    <property type="protein sequence ID" value="EGD48016.1"/>
    <property type="molecule type" value="Genomic_DNA"/>
</dbReference>
<dbReference type="CDD" id="cd04194">
    <property type="entry name" value="GT8_A4GalT_like"/>
    <property type="match status" value="1"/>
</dbReference>
<accession>F1TCA1</accession>
<reference evidence="5" key="1">
    <citation type="submission" date="2009-07" db="EMBL/GenBank/DDBJ databases">
        <authorList>
            <consortium name="US DOE Joint Genome Institute (JGI-PGF)"/>
            <person name="Lucas S."/>
            <person name="Copeland A."/>
            <person name="Lapidus A."/>
            <person name="Glavina del Rio T."/>
            <person name="Tice H."/>
            <person name="Bruce D."/>
            <person name="Goodwin L."/>
            <person name="Pitluck S."/>
            <person name="Larimer F."/>
            <person name="Land M.L."/>
            <person name="Mouttaki H."/>
            <person name="He Z."/>
            <person name="Zhou J."/>
            <person name="Hemme C.L."/>
        </authorList>
    </citation>
    <scope>NUCLEOTIDE SEQUENCE</scope>
    <source>
        <strain evidence="5">DSM 2782</strain>
    </source>
</reference>
<dbReference type="PANTHER" id="PTHR13778:SF47">
    <property type="entry name" value="LIPOPOLYSACCHARIDE 1,3-GALACTOSYLTRANSFERASE"/>
    <property type="match status" value="1"/>
</dbReference>
<dbReference type="PANTHER" id="PTHR13778">
    <property type="entry name" value="GLYCOSYLTRANSFERASE 8 DOMAIN-CONTAINING PROTEIN"/>
    <property type="match status" value="1"/>
</dbReference>
<feature type="domain" description="Cysteine-rich CPCC" evidence="4">
    <location>
        <begin position="402"/>
        <end position="468"/>
    </location>
</feature>
<dbReference type="RefSeq" id="WP_004618830.1">
    <property type="nucleotide sequence ID" value="NZ_ACXX02000005.1"/>
</dbReference>
<evidence type="ECO:0000256" key="2">
    <source>
        <dbReference type="ARBA" id="ARBA00022679"/>
    </source>
</evidence>
<dbReference type="OrthoDB" id="9798746at2"/>
<dbReference type="SUPFAM" id="SSF53448">
    <property type="entry name" value="Nucleotide-diphospho-sugar transferases"/>
    <property type="match status" value="1"/>
</dbReference>
<sequence>MDIINIVSACDNNYAQHLGVMITSLLENTAVRENVDFFVIDGGISSRNKECLRACVEKYGSRIRFLELKPELYQDFKTQSYFGYVTYFRIFIPEIVEASVRKVIYLDCDIVIKGDIRKLWENDISEYFVAAVEDVGIDIGGNFATMVKKHIGIPRKGKYFNAGVLLINLDKWRADKTTETIRKYLIENREKIYFADQDGLNAVFKDRWLKLPIEWNQQADILELLKRNRIDRPDVMKAALNPMIIHYTKQVKPWQYKDCHPLKEEYHRYLRLTPWNDTAPKVTIVDVLGKFLGKTPIGRGFYLYKKKIRDYFIIDKSYFSDKLVESKLFKLIYSLLFPLIYTYLRLFSRLTVRSYYIQNEKPAENIASALGRLICAALIPVRYTIPRALKEASRKYALSDKYTCPCCGYKSFTKEAIESHEACRVCYWEYDSQQHENPYFDGGANEVSLVQAQHNFIQFGATERRFTHLIYYYNHAPYLFYKKDKNWHLVAGNLMEKQNQGY</sequence>
<evidence type="ECO:0000259" key="4">
    <source>
        <dbReference type="Pfam" id="PF14206"/>
    </source>
</evidence>
<organism evidence="5 6">
    <name type="scientific">Ruminiclostridium papyrosolvens DSM 2782</name>
    <dbReference type="NCBI Taxonomy" id="588581"/>
    <lineage>
        <taxon>Bacteria</taxon>
        <taxon>Bacillati</taxon>
        <taxon>Bacillota</taxon>
        <taxon>Clostridia</taxon>
        <taxon>Eubacteriales</taxon>
        <taxon>Oscillospiraceae</taxon>
        <taxon>Ruminiclostridium</taxon>
    </lineage>
</organism>
<dbReference type="GO" id="GO:0016757">
    <property type="term" value="F:glycosyltransferase activity"/>
    <property type="evidence" value="ECO:0007669"/>
    <property type="project" value="UniProtKB-KW"/>
</dbReference>
<dbReference type="InterPro" id="IPR050748">
    <property type="entry name" value="Glycosyltrans_8_dom-fam"/>
</dbReference>
<dbReference type="eggNOG" id="COG1442">
    <property type="taxonomic scope" value="Bacteria"/>
</dbReference>
<protein>
    <submittedName>
        <fullName evidence="5">Glycosyl transferase family 8</fullName>
    </submittedName>
</protein>
<dbReference type="Pfam" id="PF14206">
    <property type="entry name" value="Cys_rich_CPCC"/>
    <property type="match status" value="1"/>
</dbReference>
<dbReference type="InterPro" id="IPR025983">
    <property type="entry name" value="Cys_rich_CPCC"/>
</dbReference>
<gene>
    <name evidence="5" type="ORF">Cpap_2702</name>
</gene>
<dbReference type="InterPro" id="IPR029044">
    <property type="entry name" value="Nucleotide-diphossugar_trans"/>
</dbReference>
<dbReference type="AlphaFoldDB" id="F1TCA1"/>
<dbReference type="GO" id="GO:0046872">
    <property type="term" value="F:metal ion binding"/>
    <property type="evidence" value="ECO:0007669"/>
    <property type="project" value="UniProtKB-KW"/>
</dbReference>
<evidence type="ECO:0000313" key="5">
    <source>
        <dbReference type="EMBL" id="EGD48016.1"/>
    </source>
</evidence>
<comment type="caution">
    <text evidence="5">The sequence shown here is derived from an EMBL/GenBank/DDBJ whole genome shotgun (WGS) entry which is preliminary data.</text>
</comment>
<dbReference type="STRING" id="588581.Cpap_2702"/>
<evidence type="ECO:0000313" key="6">
    <source>
        <dbReference type="Proteomes" id="UP000003860"/>
    </source>
</evidence>
<evidence type="ECO:0000256" key="1">
    <source>
        <dbReference type="ARBA" id="ARBA00022676"/>
    </source>
</evidence>
<keyword evidence="6" id="KW-1185">Reference proteome</keyword>
<evidence type="ECO:0000256" key="3">
    <source>
        <dbReference type="ARBA" id="ARBA00022723"/>
    </source>
</evidence>
<keyword evidence="3" id="KW-0479">Metal-binding</keyword>
<dbReference type="InterPro" id="IPR002495">
    <property type="entry name" value="Glyco_trans_8"/>
</dbReference>
<dbReference type="Gene3D" id="3.90.550.10">
    <property type="entry name" value="Spore Coat Polysaccharide Biosynthesis Protein SpsA, Chain A"/>
    <property type="match status" value="1"/>
</dbReference>
<keyword evidence="1" id="KW-0328">Glycosyltransferase</keyword>
<proteinExistence type="predicted"/>
<reference evidence="5" key="2">
    <citation type="submission" date="2011-01" db="EMBL/GenBank/DDBJ databases">
        <title>The Non-contiguous Finished genome of Clostridium papyrosolvens.</title>
        <authorList>
            <person name="Lucas S."/>
            <person name="Copeland A."/>
            <person name="Lapidus A."/>
            <person name="Cheng J.-F."/>
            <person name="Goodwin L."/>
            <person name="Pitluck S."/>
            <person name="Misra M."/>
            <person name="Chertkov O."/>
            <person name="Detter J.C."/>
            <person name="Han C."/>
            <person name="Tapia R."/>
            <person name="Land M."/>
            <person name="Hauser L."/>
            <person name="Kyrpides N."/>
            <person name="Ivanova N."/>
            <person name="Pagani I."/>
            <person name="Mouttaki H."/>
            <person name="He Z."/>
            <person name="Zhou J."/>
            <person name="Hemme C.L."/>
            <person name="Woyke T."/>
        </authorList>
    </citation>
    <scope>NUCLEOTIDE SEQUENCE [LARGE SCALE GENOMIC DNA]</scope>
    <source>
        <strain evidence="5">DSM 2782</strain>
    </source>
</reference>
<dbReference type="Pfam" id="PF01501">
    <property type="entry name" value="Glyco_transf_8"/>
    <property type="match status" value="1"/>
</dbReference>
<dbReference type="Proteomes" id="UP000003860">
    <property type="component" value="Unassembled WGS sequence"/>
</dbReference>
<name>F1TCA1_9FIRM</name>
<keyword evidence="2 5" id="KW-0808">Transferase</keyword>